<accession>A0A1U9JW01</accession>
<sequence length="119" mass="13278">MNLRMFSVAFVMVFMSSHANAAGGYYLDGNRLHQYCQTEQGYVVGYTTGVVDALLLLTWYTEATEQKSSYQLCYPSNVLNTQLSDVVCKGLKDNPKDRHSPANILVYLYLSAAFPCTGQ</sequence>
<organism evidence="3 4">
    <name type="scientific">Candidatus Tokpelaia hoelldobleri</name>
    <dbReference type="NCBI Taxonomy" id="1902579"/>
    <lineage>
        <taxon>Bacteria</taxon>
        <taxon>Pseudomonadati</taxon>
        <taxon>Pseudomonadota</taxon>
        <taxon>Alphaproteobacteria</taxon>
        <taxon>Hyphomicrobiales</taxon>
        <taxon>Candidatus Tokpelaia</taxon>
    </lineage>
</organism>
<name>A0A1U9JW01_9HYPH</name>
<proteinExistence type="predicted"/>
<dbReference type="Gene3D" id="1.10.890.40">
    <property type="match status" value="1"/>
</dbReference>
<dbReference type="STRING" id="1902579.BHV28_13710"/>
<evidence type="ECO:0000313" key="3">
    <source>
        <dbReference type="EMBL" id="AQS42054.1"/>
    </source>
</evidence>
<keyword evidence="1" id="KW-0732">Signal</keyword>
<gene>
    <name evidence="3" type="ORF">BHV28_13710</name>
</gene>
<feature type="chain" id="PRO_5012188725" description="Rap1a immunity protein domain-containing protein" evidence="1">
    <location>
        <begin position="22"/>
        <end position="119"/>
    </location>
</feature>
<dbReference type="AlphaFoldDB" id="A0A1U9JW01"/>
<dbReference type="Proteomes" id="UP000188912">
    <property type="component" value="Chromosome"/>
</dbReference>
<dbReference type="InterPro" id="IPR041238">
    <property type="entry name" value="Rap1a"/>
</dbReference>
<protein>
    <recommendedName>
        <fullName evidence="2">Rap1a immunity protein domain-containing protein</fullName>
    </recommendedName>
</protein>
<evidence type="ECO:0000313" key="4">
    <source>
        <dbReference type="Proteomes" id="UP000188912"/>
    </source>
</evidence>
<dbReference type="Pfam" id="PF18602">
    <property type="entry name" value="Rap1a"/>
    <property type="match status" value="1"/>
</dbReference>
<reference evidence="3 4" key="2">
    <citation type="journal article" date="2016" name="Sci. Rep.">
        <title>The genome of Rhizobiales bacteria in predatory ants reveals urease gene functions but no genes for nitrogen fixation.</title>
        <authorList>
            <person name="Neuvonen M.M."/>
            <person name="Tamarit D."/>
            <person name="Naslund K."/>
            <person name="Liebig J."/>
            <person name="Feldhaar H."/>
            <person name="Moran N.A."/>
            <person name="Guy L."/>
            <person name="Andersson S.G."/>
        </authorList>
    </citation>
    <scope>NUCLEOTIDE SEQUENCE [LARGE SCALE GENOMIC DNA]</scope>
    <source>
        <strain evidence="3 4">Hsal</strain>
    </source>
</reference>
<evidence type="ECO:0000259" key="2">
    <source>
        <dbReference type="Pfam" id="PF18602"/>
    </source>
</evidence>
<keyword evidence="4" id="KW-1185">Reference proteome</keyword>
<reference evidence="3 4" key="1">
    <citation type="journal article" date="2010" name="Science">
        <title>Genomic comparison of the ants Camponotus floridanus and Harpegnathos saltator.</title>
        <authorList>
            <person name="Bonasio R."/>
            <person name="Zhang G."/>
            <person name="Ye C."/>
            <person name="Mutti N.S."/>
            <person name="Fang X."/>
            <person name="Qin N."/>
            <person name="Donahue G."/>
            <person name="Yang P."/>
            <person name="Li Q."/>
            <person name="Li C."/>
            <person name="Zhang P."/>
            <person name="Huang Z."/>
            <person name="Berger S.L."/>
            <person name="Reinberg D."/>
            <person name="Wang J."/>
            <person name="Liebig J."/>
        </authorList>
    </citation>
    <scope>NUCLEOTIDE SEQUENCE [LARGE SCALE GENOMIC DNA]</scope>
    <source>
        <strain evidence="3 4">Hsal</strain>
    </source>
</reference>
<dbReference type="EMBL" id="CP017315">
    <property type="protein sequence ID" value="AQS42054.1"/>
    <property type="molecule type" value="Genomic_DNA"/>
</dbReference>
<feature type="domain" description="Rap1a immunity protein" evidence="2">
    <location>
        <begin position="29"/>
        <end position="116"/>
    </location>
</feature>
<evidence type="ECO:0000256" key="1">
    <source>
        <dbReference type="SAM" id="SignalP"/>
    </source>
</evidence>
<dbReference type="KEGG" id="thd:BHV28_13710"/>
<feature type="signal peptide" evidence="1">
    <location>
        <begin position="1"/>
        <end position="21"/>
    </location>
</feature>